<keyword evidence="2" id="KW-1185">Reference proteome</keyword>
<proteinExistence type="predicted"/>
<reference evidence="1 2" key="1">
    <citation type="submission" date="2009-10" db="EMBL/GenBank/DDBJ databases">
        <authorList>
            <person name="Harkins D.M."/>
            <person name="Madupu R."/>
            <person name="Durkin A.S."/>
            <person name="Torralba M."/>
            <person name="Methe B."/>
            <person name="Sutton G.G."/>
            <person name="Strausberg R.L."/>
            <person name="Nelson K.E."/>
        </authorList>
    </citation>
    <scope>NUCLEOTIDE SEQUENCE [LARGE SCALE GENOMIC DNA]</scope>
    <source>
        <strain evidence="1 2">F0264</strain>
    </source>
</reference>
<sequence length="273" mass="33635">MDIFKKYRKPENNPFEKWFLEKMKEDLTFVYEKIYKYKKKDIGRMLNYKGDIRYEKWLLSDNSEIKINSGFIFGYGYNKNTPDFTLIEDSMKNGTLNQKIIFYCIFSKNGNGYIRETTVKKLLSFNNLPEWSIPYILERCSDYVYNIVKIIYDYSTLENIEKYKRMFNLNPKRLALSYDKMISYWWEWNRYLSENEDLRKEKGLEIKYTDNTEYEDKEEKTYKKSVNYENYKGYKIFNEFFGYNDDFKYNEKSGKIELKKRIRRRKNKENQKL</sequence>
<protein>
    <submittedName>
        <fullName evidence="1">Uncharacterized protein</fullName>
    </submittedName>
</protein>
<dbReference type="Proteomes" id="UP000004226">
    <property type="component" value="Unassembled WGS sequence"/>
</dbReference>
<evidence type="ECO:0000313" key="1">
    <source>
        <dbReference type="EMBL" id="EEY33984.1"/>
    </source>
</evidence>
<dbReference type="EMBL" id="ADAD01000195">
    <property type="protein sequence ID" value="EEY33984.1"/>
    <property type="molecule type" value="Genomic_DNA"/>
</dbReference>
<gene>
    <name evidence="1" type="ORF">HMPREF0554_0056</name>
</gene>
<dbReference type="RefSeq" id="WP_006808437.1">
    <property type="nucleotide sequence ID" value="NZ_ADAD01000195.1"/>
</dbReference>
<accession>D0GPM2</accession>
<evidence type="ECO:0000313" key="2">
    <source>
        <dbReference type="Proteomes" id="UP000004226"/>
    </source>
</evidence>
<dbReference type="AlphaFoldDB" id="D0GPM2"/>
<comment type="caution">
    <text evidence="1">The sequence shown here is derived from an EMBL/GenBank/DDBJ whole genome shotgun (WGS) entry which is preliminary data.</text>
</comment>
<name>D0GPM2_9FUSO</name>
<organism evidence="1 2">
    <name type="scientific">Pseudoleptotrichia goodfellowii F0264</name>
    <dbReference type="NCBI Taxonomy" id="596323"/>
    <lineage>
        <taxon>Bacteria</taxon>
        <taxon>Fusobacteriati</taxon>
        <taxon>Fusobacteriota</taxon>
        <taxon>Fusobacteriia</taxon>
        <taxon>Fusobacteriales</taxon>
        <taxon>Leptotrichiaceae</taxon>
        <taxon>Pseudoleptotrichia</taxon>
    </lineage>
</organism>